<dbReference type="GO" id="GO:0010468">
    <property type="term" value="P:regulation of gene expression"/>
    <property type="evidence" value="ECO:0007669"/>
    <property type="project" value="TreeGrafter"/>
</dbReference>
<dbReference type="SUPFAM" id="SSF81383">
    <property type="entry name" value="F-box domain"/>
    <property type="match status" value="1"/>
</dbReference>
<reference evidence="3" key="1">
    <citation type="journal article" date="2020" name="Fungal Divers.">
        <title>Resolving the Mortierellaceae phylogeny through synthesis of multi-gene phylogenetics and phylogenomics.</title>
        <authorList>
            <person name="Vandepol N."/>
            <person name="Liber J."/>
            <person name="Desiro A."/>
            <person name="Na H."/>
            <person name="Kennedy M."/>
            <person name="Barry K."/>
            <person name="Grigoriev I.V."/>
            <person name="Miller A.N."/>
            <person name="O'Donnell K."/>
            <person name="Stajich J.E."/>
            <person name="Bonito G."/>
        </authorList>
    </citation>
    <scope>NUCLEOTIDE SEQUENCE</scope>
    <source>
        <strain evidence="3">NRRL 2591</strain>
    </source>
</reference>
<feature type="compositionally biased region" description="Low complexity" evidence="1">
    <location>
        <begin position="223"/>
        <end position="238"/>
    </location>
</feature>
<evidence type="ECO:0000256" key="1">
    <source>
        <dbReference type="SAM" id="MobiDB-lite"/>
    </source>
</evidence>
<dbReference type="Pfam" id="PF12937">
    <property type="entry name" value="F-box-like"/>
    <property type="match status" value="1"/>
</dbReference>
<feature type="region of interest" description="Disordered" evidence="1">
    <location>
        <begin position="160"/>
        <end position="255"/>
    </location>
</feature>
<comment type="caution">
    <text evidence="3">The sequence shown here is derived from an EMBL/GenBank/DDBJ whole genome shotgun (WGS) entry which is preliminary data.</text>
</comment>
<dbReference type="PANTHER" id="PTHR14312">
    <property type="entry name" value="CREB/ATF BZIP TRANSCRIPTION FACTOR"/>
    <property type="match status" value="1"/>
</dbReference>
<evidence type="ECO:0000313" key="4">
    <source>
        <dbReference type="Proteomes" id="UP000723463"/>
    </source>
</evidence>
<feature type="compositionally biased region" description="Basic and acidic residues" evidence="1">
    <location>
        <begin position="203"/>
        <end position="216"/>
    </location>
</feature>
<sequence>MSILELPDEILYHLLTYVEDTDFPNIAQSCKKLRNLTMDGPLRRHILLIRNPARLSVSLQSRPNRDTLVHQNILRGIHIRQHIQQGQYIGGASSVRSYHISCRLERQMVSIRIAKKLKARPDWTEMVERGLIPEEMFFGREEFEMKRRWKLYQQQQRNQRLQLQQRDEEVEEEEQEEEEEKYSYNRRLPDLQQSGPMQVDGVHPFDIDDSNTDRQFHQPTQESNSNSTTISPSPLPSLEGPTIHRKQRQKKSISNVLIPKLERLRKAMDRDRLSRLVQRRPSPSELNQSPKTATVLHTYHLIAYASTSKELVPLTAQLSFLLKGERLGHWLYHQRPSLAVVMNERHMLRTEVRTAWMVCPGVSKKVRFYEGLIQERRHYEQQLQDFFFQHQEQQQQRQRQQQQQEQLAHPQQQQQQELLPLAVS</sequence>
<evidence type="ECO:0000259" key="2">
    <source>
        <dbReference type="PROSITE" id="PS50181"/>
    </source>
</evidence>
<dbReference type="GO" id="GO:0005634">
    <property type="term" value="C:nucleus"/>
    <property type="evidence" value="ECO:0007669"/>
    <property type="project" value="TreeGrafter"/>
</dbReference>
<dbReference type="PANTHER" id="PTHR14312:SF1">
    <property type="entry name" value="BASIC-LEUCINE ZIPPER TRANSCRIPTION FACTOR A"/>
    <property type="match status" value="1"/>
</dbReference>
<dbReference type="EMBL" id="JAAAXW010000102">
    <property type="protein sequence ID" value="KAF9543909.1"/>
    <property type="molecule type" value="Genomic_DNA"/>
</dbReference>
<protein>
    <recommendedName>
        <fullName evidence="2">F-box domain-containing protein</fullName>
    </recommendedName>
</protein>
<dbReference type="GO" id="GO:0043565">
    <property type="term" value="F:sequence-specific DNA binding"/>
    <property type="evidence" value="ECO:0007669"/>
    <property type="project" value="TreeGrafter"/>
</dbReference>
<feature type="domain" description="F-box" evidence="2">
    <location>
        <begin position="1"/>
        <end position="46"/>
    </location>
</feature>
<evidence type="ECO:0000313" key="3">
    <source>
        <dbReference type="EMBL" id="KAF9543909.1"/>
    </source>
</evidence>
<gene>
    <name evidence="3" type="ORF">EC957_000360</name>
</gene>
<keyword evidence="4" id="KW-1185">Reference proteome</keyword>
<dbReference type="InterPro" id="IPR036047">
    <property type="entry name" value="F-box-like_dom_sf"/>
</dbReference>
<feature type="compositionally biased region" description="Acidic residues" evidence="1">
    <location>
        <begin position="168"/>
        <end position="180"/>
    </location>
</feature>
<dbReference type="InterPro" id="IPR001810">
    <property type="entry name" value="F-box_dom"/>
</dbReference>
<feature type="region of interest" description="Disordered" evidence="1">
    <location>
        <begin position="394"/>
        <end position="424"/>
    </location>
</feature>
<dbReference type="AlphaFoldDB" id="A0A9P6F7U2"/>
<proteinExistence type="predicted"/>
<accession>A0A9P6F7U2</accession>
<name>A0A9P6F7U2_9FUNG</name>
<organism evidence="3 4">
    <name type="scientific">Mortierella hygrophila</name>
    <dbReference type="NCBI Taxonomy" id="979708"/>
    <lineage>
        <taxon>Eukaryota</taxon>
        <taxon>Fungi</taxon>
        <taxon>Fungi incertae sedis</taxon>
        <taxon>Mucoromycota</taxon>
        <taxon>Mortierellomycotina</taxon>
        <taxon>Mortierellomycetes</taxon>
        <taxon>Mortierellales</taxon>
        <taxon>Mortierellaceae</taxon>
        <taxon>Mortierella</taxon>
    </lineage>
</organism>
<dbReference type="Proteomes" id="UP000723463">
    <property type="component" value="Unassembled WGS sequence"/>
</dbReference>
<dbReference type="PROSITE" id="PS50181">
    <property type="entry name" value="FBOX"/>
    <property type="match status" value="1"/>
</dbReference>